<dbReference type="Pfam" id="PF09413">
    <property type="entry name" value="DUF2007"/>
    <property type="match status" value="1"/>
</dbReference>
<protein>
    <submittedName>
        <fullName evidence="2">DNA-directed RNA polymerase subunit RPC12/RpoP</fullName>
    </submittedName>
</protein>
<reference evidence="2 3" key="1">
    <citation type="submission" date="2020-08" db="EMBL/GenBank/DDBJ databases">
        <title>Genomic Encyclopedia of Type Strains, Phase IV (KMG-IV): sequencing the most valuable type-strain genomes for metagenomic binning, comparative biology and taxonomic classification.</title>
        <authorList>
            <person name="Goeker M."/>
        </authorList>
    </citation>
    <scope>NUCLEOTIDE SEQUENCE [LARGE SCALE GENOMIC DNA]</scope>
    <source>
        <strain evidence="2 3">DSM 29854</strain>
    </source>
</reference>
<keyword evidence="2" id="KW-0240">DNA-directed RNA polymerase</keyword>
<keyword evidence="3" id="KW-1185">Reference proteome</keyword>
<sequence length="145" mass="15872">MPETAPIKDKLVTVTTYSSPIDAHLAKNKLESEGILSFLFDENVVSMNPLFNITVGGIKLKTLASDAEKAMAILNSVNELPYTTEQHEPVVCPRCGSTALTYAYDSEQKAKSFFGMVLAFLTFSLPLLAKDKFRCENCGKVFPAS</sequence>
<comment type="caution">
    <text evidence="2">The sequence shown here is derived from an EMBL/GenBank/DDBJ whole genome shotgun (WGS) entry which is preliminary data.</text>
</comment>
<organism evidence="2 3">
    <name type="scientific">Rufibacter quisquiliarum</name>
    <dbReference type="NCBI Taxonomy" id="1549639"/>
    <lineage>
        <taxon>Bacteria</taxon>
        <taxon>Pseudomonadati</taxon>
        <taxon>Bacteroidota</taxon>
        <taxon>Cytophagia</taxon>
        <taxon>Cytophagales</taxon>
        <taxon>Hymenobacteraceae</taxon>
        <taxon>Rufibacter</taxon>
    </lineage>
</organism>
<name>A0A839GWM0_9BACT</name>
<gene>
    <name evidence="2" type="ORF">FHS90_004586</name>
</gene>
<dbReference type="AlphaFoldDB" id="A0A839GWM0"/>
<evidence type="ECO:0000313" key="2">
    <source>
        <dbReference type="EMBL" id="MBA9079845.1"/>
    </source>
</evidence>
<evidence type="ECO:0000313" key="3">
    <source>
        <dbReference type="Proteomes" id="UP000563094"/>
    </source>
</evidence>
<evidence type="ECO:0000259" key="1">
    <source>
        <dbReference type="Pfam" id="PF09413"/>
    </source>
</evidence>
<keyword evidence="2" id="KW-0804">Transcription</keyword>
<dbReference type="RefSeq" id="WP_182514570.1">
    <property type="nucleotide sequence ID" value="NZ_JACJIQ010000032.1"/>
</dbReference>
<dbReference type="InterPro" id="IPR018551">
    <property type="entry name" value="DUF2007"/>
</dbReference>
<accession>A0A839GWM0</accession>
<dbReference type="Proteomes" id="UP000563094">
    <property type="component" value="Unassembled WGS sequence"/>
</dbReference>
<dbReference type="SUPFAM" id="SSF54913">
    <property type="entry name" value="GlnB-like"/>
    <property type="match status" value="1"/>
</dbReference>
<proteinExistence type="predicted"/>
<dbReference type="EMBL" id="JACJIQ010000032">
    <property type="protein sequence ID" value="MBA9079845.1"/>
    <property type="molecule type" value="Genomic_DNA"/>
</dbReference>
<dbReference type="GO" id="GO:0000428">
    <property type="term" value="C:DNA-directed RNA polymerase complex"/>
    <property type="evidence" value="ECO:0007669"/>
    <property type="project" value="UniProtKB-KW"/>
</dbReference>
<feature type="domain" description="DUF2007" evidence="1">
    <location>
        <begin position="12"/>
        <end position="77"/>
    </location>
</feature>
<dbReference type="InterPro" id="IPR011322">
    <property type="entry name" value="N-reg_PII-like_a/b"/>
</dbReference>